<comment type="subcellular location">
    <subcellularLocation>
        <location evidence="1">Membrane</location>
        <topology evidence="1">Multi-pass membrane protein</topology>
    </subcellularLocation>
</comment>
<feature type="transmembrane region" description="Helical" evidence="6">
    <location>
        <begin position="98"/>
        <end position="121"/>
    </location>
</feature>
<feature type="domain" description="EamA" evidence="7">
    <location>
        <begin position="14"/>
        <end position="144"/>
    </location>
</feature>
<evidence type="ECO:0000313" key="8">
    <source>
        <dbReference type="EMBL" id="WNZ21842.1"/>
    </source>
</evidence>
<evidence type="ECO:0000256" key="2">
    <source>
        <dbReference type="ARBA" id="ARBA00007362"/>
    </source>
</evidence>
<organism evidence="8">
    <name type="scientific">Leptolyngbya sp. NK1-12</name>
    <dbReference type="NCBI Taxonomy" id="2547451"/>
    <lineage>
        <taxon>Bacteria</taxon>
        <taxon>Bacillati</taxon>
        <taxon>Cyanobacteriota</taxon>
        <taxon>Cyanophyceae</taxon>
        <taxon>Leptolyngbyales</taxon>
        <taxon>Leptolyngbyaceae</taxon>
        <taxon>Leptolyngbya group</taxon>
        <taxon>Leptolyngbya</taxon>
    </lineage>
</organism>
<comment type="similarity">
    <text evidence="2">Belongs to the EamA transporter family.</text>
</comment>
<proteinExistence type="inferred from homology"/>
<dbReference type="PANTHER" id="PTHR32322:SF2">
    <property type="entry name" value="EAMA DOMAIN-CONTAINING PROTEIN"/>
    <property type="match status" value="1"/>
</dbReference>
<gene>
    <name evidence="8" type="ORF">HJG54_02465</name>
</gene>
<dbReference type="InterPro" id="IPR000620">
    <property type="entry name" value="EamA_dom"/>
</dbReference>
<feature type="transmembrane region" description="Helical" evidence="6">
    <location>
        <begin position="128"/>
        <end position="146"/>
    </location>
</feature>
<sequence length="361" mass="39483">MHIKLTESRLPFAPLLLIAPFFLWGTAMVAMKGTLPHTTPLFMAGVRLLPAGGLILLASLWMGRPQPKGWSAWFWICLFALVDGTLFQGFLAEGLMRTGAGLGSVMIDSQPLAVALMARLLFGEQVGLWGWLGLCFGVVGISLLGIPQDWLLGFWQGNVVLEQPSIVEAVFQNGQWLMLLAALSMAVGTVMVRYVSRYADPVTATGWHMILGGIPLFLGSAVWEADQWQYLQGSDWVALAYSTIFGSAIAYGLFFYFASSGNLTSFSSLTFLTPVFALLFGNLFLAEVLDPLQWFGVVLTLISIYLINQRDQLGQRMQTWRQWLSGTGEALPEPDGADLTDLSTDLPTVRSVEAESEASSL</sequence>
<dbReference type="InterPro" id="IPR037185">
    <property type="entry name" value="EmrE-like"/>
</dbReference>
<keyword evidence="5 6" id="KW-0472">Membrane</keyword>
<feature type="transmembrane region" description="Helical" evidence="6">
    <location>
        <begin position="176"/>
        <end position="195"/>
    </location>
</feature>
<dbReference type="GO" id="GO:0016020">
    <property type="term" value="C:membrane"/>
    <property type="evidence" value="ECO:0007669"/>
    <property type="project" value="UniProtKB-SubCell"/>
</dbReference>
<feature type="transmembrane region" description="Helical" evidence="6">
    <location>
        <begin position="269"/>
        <end position="286"/>
    </location>
</feature>
<feature type="transmembrane region" description="Helical" evidence="6">
    <location>
        <begin position="12"/>
        <end position="35"/>
    </location>
</feature>
<keyword evidence="3 6" id="KW-0812">Transmembrane</keyword>
<dbReference type="AlphaFoldDB" id="A0AA97AIH0"/>
<dbReference type="Pfam" id="PF00892">
    <property type="entry name" value="EamA"/>
    <property type="match status" value="2"/>
</dbReference>
<evidence type="ECO:0000256" key="3">
    <source>
        <dbReference type="ARBA" id="ARBA00022692"/>
    </source>
</evidence>
<feature type="transmembrane region" description="Helical" evidence="6">
    <location>
        <begin position="236"/>
        <end position="257"/>
    </location>
</feature>
<reference evidence="8" key="1">
    <citation type="submission" date="2020-05" db="EMBL/GenBank/DDBJ databases">
        <authorList>
            <person name="Zhu T."/>
            <person name="Keshari N."/>
            <person name="Lu X."/>
        </authorList>
    </citation>
    <scope>NUCLEOTIDE SEQUENCE</scope>
    <source>
        <strain evidence="8">NK1-12</strain>
    </source>
</reference>
<keyword evidence="4 6" id="KW-1133">Transmembrane helix</keyword>
<feature type="transmembrane region" description="Helical" evidence="6">
    <location>
        <begin position="73"/>
        <end position="92"/>
    </location>
</feature>
<feature type="transmembrane region" description="Helical" evidence="6">
    <location>
        <begin position="207"/>
        <end position="224"/>
    </location>
</feature>
<feature type="domain" description="EamA" evidence="7">
    <location>
        <begin position="174"/>
        <end position="308"/>
    </location>
</feature>
<dbReference type="SUPFAM" id="SSF103481">
    <property type="entry name" value="Multidrug resistance efflux transporter EmrE"/>
    <property type="match status" value="2"/>
</dbReference>
<evidence type="ECO:0000256" key="1">
    <source>
        <dbReference type="ARBA" id="ARBA00004141"/>
    </source>
</evidence>
<evidence type="ECO:0000259" key="7">
    <source>
        <dbReference type="Pfam" id="PF00892"/>
    </source>
</evidence>
<accession>A0AA97AIH0</accession>
<protein>
    <submittedName>
        <fullName evidence="8">DMT family transporter</fullName>
    </submittedName>
</protein>
<dbReference type="RefSeq" id="WP_316433148.1">
    <property type="nucleotide sequence ID" value="NZ_CP053586.1"/>
</dbReference>
<dbReference type="PANTHER" id="PTHR32322">
    <property type="entry name" value="INNER MEMBRANE TRANSPORTER"/>
    <property type="match status" value="1"/>
</dbReference>
<evidence type="ECO:0000256" key="6">
    <source>
        <dbReference type="SAM" id="Phobius"/>
    </source>
</evidence>
<evidence type="ECO:0000256" key="5">
    <source>
        <dbReference type="ARBA" id="ARBA00023136"/>
    </source>
</evidence>
<name>A0AA97AIH0_9CYAN</name>
<dbReference type="EMBL" id="CP053586">
    <property type="protein sequence ID" value="WNZ21842.1"/>
    <property type="molecule type" value="Genomic_DNA"/>
</dbReference>
<dbReference type="InterPro" id="IPR050638">
    <property type="entry name" value="AA-Vitamin_Transporters"/>
</dbReference>
<feature type="transmembrane region" description="Helical" evidence="6">
    <location>
        <begin position="292"/>
        <end position="308"/>
    </location>
</feature>
<feature type="transmembrane region" description="Helical" evidence="6">
    <location>
        <begin position="41"/>
        <end position="61"/>
    </location>
</feature>
<evidence type="ECO:0000256" key="4">
    <source>
        <dbReference type="ARBA" id="ARBA00022989"/>
    </source>
</evidence>